<dbReference type="AlphaFoldDB" id="A0A0E9XSX0"/>
<reference evidence="1" key="1">
    <citation type="submission" date="2014-11" db="EMBL/GenBank/DDBJ databases">
        <authorList>
            <person name="Amaro Gonzalez C."/>
        </authorList>
    </citation>
    <scope>NUCLEOTIDE SEQUENCE</scope>
</reference>
<proteinExistence type="predicted"/>
<evidence type="ECO:0000313" key="1">
    <source>
        <dbReference type="EMBL" id="JAI05745.1"/>
    </source>
</evidence>
<reference evidence="1" key="2">
    <citation type="journal article" date="2015" name="Fish Shellfish Immunol.">
        <title>Early steps in the European eel (Anguilla anguilla)-Vibrio vulnificus interaction in the gills: Role of the RtxA13 toxin.</title>
        <authorList>
            <person name="Callol A."/>
            <person name="Pajuelo D."/>
            <person name="Ebbesson L."/>
            <person name="Teles M."/>
            <person name="MacKenzie S."/>
            <person name="Amaro C."/>
        </authorList>
    </citation>
    <scope>NUCLEOTIDE SEQUENCE</scope>
</reference>
<organism evidence="1">
    <name type="scientific">Anguilla anguilla</name>
    <name type="common">European freshwater eel</name>
    <name type="synonym">Muraena anguilla</name>
    <dbReference type="NCBI Taxonomy" id="7936"/>
    <lineage>
        <taxon>Eukaryota</taxon>
        <taxon>Metazoa</taxon>
        <taxon>Chordata</taxon>
        <taxon>Craniata</taxon>
        <taxon>Vertebrata</taxon>
        <taxon>Euteleostomi</taxon>
        <taxon>Actinopterygii</taxon>
        <taxon>Neopterygii</taxon>
        <taxon>Teleostei</taxon>
        <taxon>Anguilliformes</taxon>
        <taxon>Anguillidae</taxon>
        <taxon>Anguilla</taxon>
    </lineage>
</organism>
<dbReference type="EMBL" id="GBXM01002833">
    <property type="protein sequence ID" value="JAI05745.1"/>
    <property type="molecule type" value="Transcribed_RNA"/>
</dbReference>
<sequence>MSLSFPISYRLFIRSSF</sequence>
<accession>A0A0E9XSX0</accession>
<name>A0A0E9XSX0_ANGAN</name>
<protein>
    <submittedName>
        <fullName evidence="1">Uncharacterized protein</fullName>
    </submittedName>
</protein>